<evidence type="ECO:0000256" key="1">
    <source>
        <dbReference type="SAM" id="MobiDB-lite"/>
    </source>
</evidence>
<comment type="caution">
    <text evidence="3">The sequence shown here is derived from an EMBL/GenBank/DDBJ whole genome shotgun (WGS) entry which is preliminary data.</text>
</comment>
<evidence type="ECO:0000313" key="4">
    <source>
        <dbReference type="Proteomes" id="UP000632138"/>
    </source>
</evidence>
<keyword evidence="4" id="KW-1185">Reference proteome</keyword>
<accession>A0ABS2A9Z9</accession>
<evidence type="ECO:0000256" key="2">
    <source>
        <dbReference type="SAM" id="Phobius"/>
    </source>
</evidence>
<evidence type="ECO:0008006" key="5">
    <source>
        <dbReference type="Google" id="ProtNLM"/>
    </source>
</evidence>
<feature type="region of interest" description="Disordered" evidence="1">
    <location>
        <begin position="188"/>
        <end position="207"/>
    </location>
</feature>
<protein>
    <recommendedName>
        <fullName evidence="5">Adhesin domain-containing protein</fullName>
    </recommendedName>
</protein>
<organism evidence="3 4">
    <name type="scientific">Paractinoplanes ovalisporus</name>
    <dbReference type="NCBI Taxonomy" id="2810368"/>
    <lineage>
        <taxon>Bacteria</taxon>
        <taxon>Bacillati</taxon>
        <taxon>Actinomycetota</taxon>
        <taxon>Actinomycetes</taxon>
        <taxon>Micromonosporales</taxon>
        <taxon>Micromonosporaceae</taxon>
        <taxon>Paractinoplanes</taxon>
    </lineage>
</organism>
<feature type="region of interest" description="Disordered" evidence="1">
    <location>
        <begin position="107"/>
        <end position="159"/>
    </location>
</feature>
<reference evidence="3 4" key="1">
    <citation type="submission" date="2021-01" db="EMBL/GenBank/DDBJ databases">
        <title>Actinoplanes sp. nov. LDG1-06 isolated from lichen.</title>
        <authorList>
            <person name="Saeng-In P."/>
            <person name="Phongsopitanun W."/>
            <person name="Kanchanasin P."/>
            <person name="Yuki M."/>
            <person name="Kudo T."/>
            <person name="Ohkuma M."/>
            <person name="Tanasupawat S."/>
        </authorList>
    </citation>
    <scope>NUCLEOTIDE SEQUENCE [LARGE SCALE GENOMIC DNA]</scope>
    <source>
        <strain evidence="3 4">LDG1-06</strain>
    </source>
</reference>
<feature type="compositionally biased region" description="Pro residues" evidence="1">
    <location>
        <begin position="147"/>
        <end position="159"/>
    </location>
</feature>
<feature type="transmembrane region" description="Helical" evidence="2">
    <location>
        <begin position="81"/>
        <end position="103"/>
    </location>
</feature>
<dbReference type="Proteomes" id="UP000632138">
    <property type="component" value="Unassembled WGS sequence"/>
</dbReference>
<dbReference type="RefSeq" id="WP_203376600.1">
    <property type="nucleotide sequence ID" value="NZ_JAENHP010000003.1"/>
</dbReference>
<feature type="compositionally biased region" description="Pro residues" evidence="1">
    <location>
        <begin position="126"/>
        <end position="137"/>
    </location>
</feature>
<keyword evidence="2" id="KW-0472">Membrane</keyword>
<dbReference type="EMBL" id="JAENHP010000003">
    <property type="protein sequence ID" value="MBM2616663.1"/>
    <property type="molecule type" value="Genomic_DNA"/>
</dbReference>
<sequence length="355" mass="36350">MDGSARPPHTDDLPPTGEYALVPDTGEYDNGTYAGSAGPTGQAKPAPVTLPRISDYWPDRSPNPTTVIGQPPEPPRRRLRLLAAVTGAVLFLGVSAIVLTRMVGSDETAAPPTAASDPDIIVGGAPSPPVSIEPSPAPTSASASAAAPPPTSASPAPPAGPAFAAGTFVLASGLTELNVSLGRPPRDGIAKVSSPDGSGVVPDAKLDGTELTLTAERRGERGTGDVSVVLDERITWTIRMEGGVRRGNFDMAGGSVRDFYFEGGANELGLTLPRQSRQIEIRMAGGVHEWRIGTEGEFAVKVRVRKGAGAISLNGDRDEGIDGGETVRSRGDDDVSGGLAIEAVGGIGSLKVSPL</sequence>
<keyword evidence="2" id="KW-0812">Transmembrane</keyword>
<name>A0ABS2A9Z9_9ACTN</name>
<proteinExistence type="predicted"/>
<feature type="region of interest" description="Disordered" evidence="1">
    <location>
        <begin position="1"/>
        <end position="74"/>
    </location>
</feature>
<evidence type="ECO:0000313" key="3">
    <source>
        <dbReference type="EMBL" id="MBM2616663.1"/>
    </source>
</evidence>
<gene>
    <name evidence="3" type="ORF">JIG36_13945</name>
</gene>
<keyword evidence="2" id="KW-1133">Transmembrane helix</keyword>